<dbReference type="AlphaFoldDB" id="A0A084B8W4"/>
<accession>A0A084B8W4</accession>
<feature type="compositionally biased region" description="Polar residues" evidence="2">
    <location>
        <begin position="224"/>
        <end position="234"/>
    </location>
</feature>
<reference evidence="4 5" key="1">
    <citation type="journal article" date="2014" name="BMC Genomics">
        <title>Comparative genome sequencing reveals chemotype-specific gene clusters in the toxigenic black mold Stachybotrys.</title>
        <authorList>
            <person name="Semeiks J."/>
            <person name="Borek D."/>
            <person name="Otwinowski Z."/>
            <person name="Grishin N.V."/>
        </authorList>
    </citation>
    <scope>NUCLEOTIDE SEQUENCE [LARGE SCALE GENOMIC DNA]</scope>
    <source>
        <strain evidence="5">CBS 109288 / IBT 7711</strain>
    </source>
</reference>
<feature type="domain" description="HTH CENPB-type" evidence="3">
    <location>
        <begin position="46"/>
        <end position="121"/>
    </location>
</feature>
<evidence type="ECO:0000256" key="2">
    <source>
        <dbReference type="SAM" id="MobiDB-lite"/>
    </source>
</evidence>
<name>A0A084B8W4_STACB</name>
<dbReference type="HOGENOM" id="CLU_013929_9_0_1"/>
<dbReference type="InterPro" id="IPR006600">
    <property type="entry name" value="HTH_CenpB_DNA-bd_dom"/>
</dbReference>
<dbReference type="PROSITE" id="PS51253">
    <property type="entry name" value="HTH_CENPB"/>
    <property type="match status" value="1"/>
</dbReference>
<sequence length="234" mass="26572">MDKASQVLARGVPPGSCRSFPALADHGNVARTTLQHRDRGRRSIKEKAQSQQYLRPWEEKALVKFLIQQDALGRPVRIKYLGPIAFTLACRRQILSDRPRKAPGMNWPQSFYRRHSELKASKSTALDWKRYDIYNKVIHWFEVIRKVLEDPNILPENLYNMDETGVMLSKLNSVKVLVSKDNQHGYRGARVKRTTVTAIECQPIKPVGSHTLLPGGIMRIPTRGTPTPTSAYSG</sequence>
<gene>
    <name evidence="4" type="ORF">S7711_02587</name>
</gene>
<dbReference type="Proteomes" id="UP000028045">
    <property type="component" value="Unassembled WGS sequence"/>
</dbReference>
<evidence type="ECO:0000313" key="5">
    <source>
        <dbReference type="Proteomes" id="UP000028045"/>
    </source>
</evidence>
<evidence type="ECO:0000313" key="4">
    <source>
        <dbReference type="EMBL" id="KEY73993.1"/>
    </source>
</evidence>
<evidence type="ECO:0000259" key="3">
    <source>
        <dbReference type="PROSITE" id="PS51253"/>
    </source>
</evidence>
<keyword evidence="5" id="KW-1185">Reference proteome</keyword>
<proteinExistence type="predicted"/>
<dbReference type="GO" id="GO:0003677">
    <property type="term" value="F:DNA binding"/>
    <property type="evidence" value="ECO:0007669"/>
    <property type="project" value="UniProtKB-KW"/>
</dbReference>
<evidence type="ECO:0000256" key="1">
    <source>
        <dbReference type="ARBA" id="ARBA00023125"/>
    </source>
</evidence>
<organism evidence="4 5">
    <name type="scientific">Stachybotrys chartarum (strain CBS 109288 / IBT 7711)</name>
    <name type="common">Toxic black mold</name>
    <name type="synonym">Stilbospora chartarum</name>
    <dbReference type="NCBI Taxonomy" id="1280523"/>
    <lineage>
        <taxon>Eukaryota</taxon>
        <taxon>Fungi</taxon>
        <taxon>Dikarya</taxon>
        <taxon>Ascomycota</taxon>
        <taxon>Pezizomycotina</taxon>
        <taxon>Sordariomycetes</taxon>
        <taxon>Hypocreomycetidae</taxon>
        <taxon>Hypocreales</taxon>
        <taxon>Stachybotryaceae</taxon>
        <taxon>Stachybotrys</taxon>
    </lineage>
</organism>
<protein>
    <recommendedName>
        <fullName evidence="3">HTH CENPB-type domain-containing protein</fullName>
    </recommendedName>
</protein>
<dbReference type="OrthoDB" id="5420958at2759"/>
<feature type="region of interest" description="Disordered" evidence="2">
    <location>
        <begin position="215"/>
        <end position="234"/>
    </location>
</feature>
<dbReference type="EMBL" id="KL647681">
    <property type="protein sequence ID" value="KEY73993.1"/>
    <property type="molecule type" value="Genomic_DNA"/>
</dbReference>
<keyword evidence="1" id="KW-0238">DNA-binding</keyword>